<sequence length="166" mass="19473">MASGQDFLRNMTRSKWDEFHTQDDLRITSYALRYYANPPGINCYESYPVDITTRIQKSGASFVNDTWKTDVESDLFNINRLSTRVKNNNIQYNPETNKYTNAPYVAPKDESVPQLFNRLTNPPCTLRATGWNRWEALPHQPQLVFETPFDFFIPSRDIDKEKKKTH</sequence>
<dbReference type="AlphaFoldDB" id="A0A6C0DA17"/>
<dbReference type="EMBL" id="MN739546">
    <property type="protein sequence ID" value="QHT12485.1"/>
    <property type="molecule type" value="Genomic_DNA"/>
</dbReference>
<name>A0A6C0DA17_9ZZZZ</name>
<reference evidence="1" key="1">
    <citation type="journal article" date="2020" name="Nature">
        <title>Giant virus diversity and host interactions through global metagenomics.</title>
        <authorList>
            <person name="Schulz F."/>
            <person name="Roux S."/>
            <person name="Paez-Espino D."/>
            <person name="Jungbluth S."/>
            <person name="Walsh D.A."/>
            <person name="Denef V.J."/>
            <person name="McMahon K.D."/>
            <person name="Konstantinidis K.T."/>
            <person name="Eloe-Fadrosh E.A."/>
            <person name="Kyrpides N.C."/>
            <person name="Woyke T."/>
        </authorList>
    </citation>
    <scope>NUCLEOTIDE SEQUENCE</scope>
    <source>
        <strain evidence="1">GVMAG-M-3300023174-129</strain>
    </source>
</reference>
<evidence type="ECO:0000313" key="1">
    <source>
        <dbReference type="EMBL" id="QHT12485.1"/>
    </source>
</evidence>
<accession>A0A6C0DA17</accession>
<organism evidence="1">
    <name type="scientific">viral metagenome</name>
    <dbReference type="NCBI Taxonomy" id="1070528"/>
    <lineage>
        <taxon>unclassified sequences</taxon>
        <taxon>metagenomes</taxon>
        <taxon>organismal metagenomes</taxon>
    </lineage>
</organism>
<protein>
    <submittedName>
        <fullName evidence="1">Uncharacterized protein</fullName>
    </submittedName>
</protein>
<proteinExistence type="predicted"/>